<keyword evidence="4" id="KW-0138">CF(0)</keyword>
<dbReference type="OrthoDB" id="9789241at2"/>
<accession>A0A449A4V4</accession>
<keyword evidence="5 11" id="KW-0812">Transmembrane</keyword>
<dbReference type="GO" id="GO:0042777">
    <property type="term" value="P:proton motive force-driven plasma membrane ATP synthesis"/>
    <property type="evidence" value="ECO:0007669"/>
    <property type="project" value="TreeGrafter"/>
</dbReference>
<evidence type="ECO:0000256" key="1">
    <source>
        <dbReference type="ARBA" id="ARBA00004141"/>
    </source>
</evidence>
<comment type="subcellular location">
    <subcellularLocation>
        <location evidence="1">Membrane</location>
        <topology evidence="1">Multi-pass membrane protein</topology>
    </subcellularLocation>
</comment>
<dbReference type="InterPro" id="IPR000568">
    <property type="entry name" value="ATP_synth_F0_asu"/>
</dbReference>
<keyword evidence="13" id="KW-1185">Reference proteome</keyword>
<evidence type="ECO:0000256" key="7">
    <source>
        <dbReference type="ARBA" id="ARBA00022989"/>
    </source>
</evidence>
<comment type="similarity">
    <text evidence="2">Belongs to the ATPase A chain family.</text>
</comment>
<feature type="transmembrane region" description="Helical" evidence="11">
    <location>
        <begin position="195"/>
        <end position="219"/>
    </location>
</feature>
<keyword evidence="3" id="KW-0813">Transport</keyword>
<dbReference type="GO" id="GO:0045259">
    <property type="term" value="C:proton-transporting ATP synthase complex"/>
    <property type="evidence" value="ECO:0007669"/>
    <property type="project" value="UniProtKB-KW"/>
</dbReference>
<keyword evidence="8" id="KW-0406">Ion transport</keyword>
<name>A0A449A4V4_9BACT</name>
<dbReference type="PRINTS" id="PR00123">
    <property type="entry name" value="ATPASEA"/>
</dbReference>
<dbReference type="KEGG" id="mnu:NCTC10166_00203"/>
<dbReference type="AlphaFoldDB" id="A0A449A4V4"/>
<gene>
    <name evidence="12" type="ORF">NCTC10166_00203</name>
</gene>
<feature type="transmembrane region" description="Helical" evidence="11">
    <location>
        <begin position="12"/>
        <end position="32"/>
    </location>
</feature>
<dbReference type="Gene3D" id="1.20.120.220">
    <property type="entry name" value="ATP synthase, F0 complex, subunit A"/>
    <property type="match status" value="1"/>
</dbReference>
<dbReference type="InterPro" id="IPR023011">
    <property type="entry name" value="ATP_synth_F0_asu_AS"/>
</dbReference>
<dbReference type="RefSeq" id="WP_129719647.1">
    <property type="nucleotide sequence ID" value="NZ_LR214951.1"/>
</dbReference>
<evidence type="ECO:0000256" key="2">
    <source>
        <dbReference type="ARBA" id="ARBA00006810"/>
    </source>
</evidence>
<dbReference type="CDD" id="cd00310">
    <property type="entry name" value="ATP-synt_Fo_a_6"/>
    <property type="match status" value="1"/>
</dbReference>
<keyword evidence="6" id="KW-0375">Hydrogen ion transport</keyword>
<protein>
    <submittedName>
        <fullName evidence="12">F0F1 ATP synthase subunit A</fullName>
    </submittedName>
</protein>
<reference evidence="12 13" key="1">
    <citation type="submission" date="2019-01" db="EMBL/GenBank/DDBJ databases">
        <authorList>
            <consortium name="Pathogen Informatics"/>
        </authorList>
    </citation>
    <scope>NUCLEOTIDE SEQUENCE [LARGE SCALE GENOMIC DNA]</scope>
    <source>
        <strain evidence="12 13">NCTC10166</strain>
    </source>
</reference>
<evidence type="ECO:0000256" key="6">
    <source>
        <dbReference type="ARBA" id="ARBA00022781"/>
    </source>
</evidence>
<dbReference type="Pfam" id="PF00119">
    <property type="entry name" value="ATP-synt_A"/>
    <property type="match status" value="1"/>
</dbReference>
<dbReference type="SUPFAM" id="SSF81336">
    <property type="entry name" value="F1F0 ATP synthase subunit A"/>
    <property type="match status" value="1"/>
</dbReference>
<dbReference type="PANTHER" id="PTHR42823">
    <property type="entry name" value="ATP SYNTHASE SUBUNIT A, CHLOROPLASTIC"/>
    <property type="match status" value="1"/>
</dbReference>
<evidence type="ECO:0000313" key="12">
    <source>
        <dbReference type="EMBL" id="VEU59244.1"/>
    </source>
</evidence>
<dbReference type="GO" id="GO:0046933">
    <property type="term" value="F:proton-transporting ATP synthase activity, rotational mechanism"/>
    <property type="evidence" value="ECO:0007669"/>
    <property type="project" value="TreeGrafter"/>
</dbReference>
<evidence type="ECO:0000256" key="5">
    <source>
        <dbReference type="ARBA" id="ARBA00022692"/>
    </source>
</evidence>
<keyword evidence="7 11" id="KW-1133">Transmembrane helix</keyword>
<evidence type="ECO:0000256" key="10">
    <source>
        <dbReference type="ARBA" id="ARBA00023310"/>
    </source>
</evidence>
<evidence type="ECO:0000313" key="13">
    <source>
        <dbReference type="Proteomes" id="UP000289440"/>
    </source>
</evidence>
<dbReference type="InterPro" id="IPR045082">
    <property type="entry name" value="ATP_syn_F0_a_bact/chloroplast"/>
</dbReference>
<evidence type="ECO:0000256" key="9">
    <source>
        <dbReference type="ARBA" id="ARBA00023136"/>
    </source>
</evidence>
<dbReference type="PROSITE" id="PS00449">
    <property type="entry name" value="ATPASE_A"/>
    <property type="match status" value="1"/>
</dbReference>
<organism evidence="12 13">
    <name type="scientific">Mesomycoplasma neurolyticum</name>
    <dbReference type="NCBI Taxonomy" id="2120"/>
    <lineage>
        <taxon>Bacteria</taxon>
        <taxon>Bacillati</taxon>
        <taxon>Mycoplasmatota</taxon>
        <taxon>Mycoplasmoidales</taxon>
        <taxon>Metamycoplasmataceae</taxon>
        <taxon>Mesomycoplasma</taxon>
    </lineage>
</organism>
<evidence type="ECO:0000256" key="3">
    <source>
        <dbReference type="ARBA" id="ARBA00022448"/>
    </source>
</evidence>
<dbReference type="PANTHER" id="PTHR42823:SF3">
    <property type="entry name" value="ATP SYNTHASE SUBUNIT A, CHLOROPLASTIC"/>
    <property type="match status" value="1"/>
</dbReference>
<sequence>MGAFFDNWQQPQLFTLFVVVFLILLFSIIVYFKIKKEKADKAPGIVVFIAEKYYNFLDGFFTGNEVKKINFLKPYLFALFTFLLFGNLISLFGVEPIGSSISIPLTLTLMSHLGTQIIGIFCLKWRYFVKYLNPLEIVSAISPLLSLSFRLFGNIIGGSVILLLLYGGLNYVWGLLPIGVFSMFNLPASLFLAPFLFYFDIFGPFIQAYVFTLLTAVAWSSNTTND</sequence>
<feature type="transmembrane region" description="Helical" evidence="11">
    <location>
        <begin position="100"/>
        <end position="123"/>
    </location>
</feature>
<dbReference type="GO" id="GO:0005886">
    <property type="term" value="C:plasma membrane"/>
    <property type="evidence" value="ECO:0007669"/>
    <property type="project" value="TreeGrafter"/>
</dbReference>
<evidence type="ECO:0000256" key="4">
    <source>
        <dbReference type="ARBA" id="ARBA00022547"/>
    </source>
</evidence>
<keyword evidence="9 11" id="KW-0472">Membrane</keyword>
<dbReference type="InterPro" id="IPR035908">
    <property type="entry name" value="F0_ATP_A_sf"/>
</dbReference>
<evidence type="ECO:0000256" key="11">
    <source>
        <dbReference type="SAM" id="Phobius"/>
    </source>
</evidence>
<evidence type="ECO:0000256" key="8">
    <source>
        <dbReference type="ARBA" id="ARBA00023065"/>
    </source>
</evidence>
<dbReference type="Proteomes" id="UP000289440">
    <property type="component" value="Chromosome"/>
</dbReference>
<dbReference type="NCBIfam" id="NF004487">
    <property type="entry name" value="PRK05815.3-5"/>
    <property type="match status" value="1"/>
</dbReference>
<keyword evidence="10" id="KW-0066">ATP synthesis</keyword>
<proteinExistence type="inferred from homology"/>
<dbReference type="EMBL" id="LR214951">
    <property type="protein sequence ID" value="VEU59244.1"/>
    <property type="molecule type" value="Genomic_DNA"/>
</dbReference>
<feature type="transmembrane region" description="Helical" evidence="11">
    <location>
        <begin position="75"/>
        <end position="94"/>
    </location>
</feature>